<accession>X0UI25</accession>
<evidence type="ECO:0008006" key="2">
    <source>
        <dbReference type="Google" id="ProtNLM"/>
    </source>
</evidence>
<reference evidence="1" key="1">
    <citation type="journal article" date="2014" name="Front. Microbiol.">
        <title>High frequency of phylogenetically diverse reductive dehalogenase-homologous genes in deep subseafloor sedimentary metagenomes.</title>
        <authorList>
            <person name="Kawai M."/>
            <person name="Futagami T."/>
            <person name="Toyoda A."/>
            <person name="Takaki Y."/>
            <person name="Nishi S."/>
            <person name="Hori S."/>
            <person name="Arai W."/>
            <person name="Tsubouchi T."/>
            <person name="Morono Y."/>
            <person name="Uchiyama I."/>
            <person name="Ito T."/>
            <person name="Fujiyama A."/>
            <person name="Inagaki F."/>
            <person name="Takami H."/>
        </authorList>
    </citation>
    <scope>NUCLEOTIDE SEQUENCE</scope>
    <source>
        <strain evidence="1">Expedition CK06-06</strain>
    </source>
</reference>
<name>X0UI25_9ZZZZ</name>
<proteinExistence type="predicted"/>
<organism evidence="1">
    <name type="scientific">marine sediment metagenome</name>
    <dbReference type="NCBI Taxonomy" id="412755"/>
    <lineage>
        <taxon>unclassified sequences</taxon>
        <taxon>metagenomes</taxon>
        <taxon>ecological metagenomes</taxon>
    </lineage>
</organism>
<evidence type="ECO:0000313" key="1">
    <source>
        <dbReference type="EMBL" id="GAG05260.1"/>
    </source>
</evidence>
<comment type="caution">
    <text evidence="1">The sequence shown here is derived from an EMBL/GenBank/DDBJ whole genome shotgun (WGS) entry which is preliminary data.</text>
</comment>
<gene>
    <name evidence="1" type="ORF">S01H1_36535</name>
</gene>
<dbReference type="AlphaFoldDB" id="X0UI25"/>
<protein>
    <recommendedName>
        <fullName evidence="2">PAS domain-containing protein</fullName>
    </recommendedName>
</protein>
<dbReference type="EMBL" id="BARS01022896">
    <property type="protein sequence ID" value="GAG05260.1"/>
    <property type="molecule type" value="Genomic_DNA"/>
</dbReference>
<sequence>MANGNGDKTKRQVVKEIEALPLRKGSPVVLETECERVEEVLRGAEQKKNTFLNNLSELIVFQDLEHRVIWAN</sequence>
<feature type="non-terminal residue" evidence="1">
    <location>
        <position position="72"/>
    </location>
</feature>